<dbReference type="STRING" id="1890683.A0A427Y7P2"/>
<organism evidence="3 4">
    <name type="scientific">Saitozyma podzolica</name>
    <dbReference type="NCBI Taxonomy" id="1890683"/>
    <lineage>
        <taxon>Eukaryota</taxon>
        <taxon>Fungi</taxon>
        <taxon>Dikarya</taxon>
        <taxon>Basidiomycota</taxon>
        <taxon>Agaricomycotina</taxon>
        <taxon>Tremellomycetes</taxon>
        <taxon>Tremellales</taxon>
        <taxon>Trimorphomycetaceae</taxon>
        <taxon>Saitozyma</taxon>
    </lineage>
</organism>
<feature type="transmembrane region" description="Helical" evidence="1">
    <location>
        <begin position="462"/>
        <end position="482"/>
    </location>
</feature>
<reference evidence="3 4" key="1">
    <citation type="submission" date="2018-11" db="EMBL/GenBank/DDBJ databases">
        <title>Genome sequence of Saitozyma podzolica DSM 27192.</title>
        <authorList>
            <person name="Aliyu H."/>
            <person name="Gorte O."/>
            <person name="Ochsenreither K."/>
        </authorList>
    </citation>
    <scope>NUCLEOTIDE SEQUENCE [LARGE SCALE GENOMIC DNA]</scope>
    <source>
        <strain evidence="3 4">DSM 27192</strain>
    </source>
</reference>
<dbReference type="InterPro" id="IPR036609">
    <property type="entry name" value="LCCL_sf"/>
</dbReference>
<dbReference type="PROSITE" id="PS50820">
    <property type="entry name" value="LCCL"/>
    <property type="match status" value="1"/>
</dbReference>
<dbReference type="Gene3D" id="2.170.130.20">
    <property type="entry name" value="LCCL-like domain"/>
    <property type="match status" value="1"/>
</dbReference>
<dbReference type="PANTHER" id="PTHR31331">
    <property type="entry name" value="LCCL DOMAIN PROTEIN (AFU_ORTHOLOGUE AFUA_5G08630)"/>
    <property type="match status" value="1"/>
</dbReference>
<protein>
    <recommendedName>
        <fullName evidence="2">LCCL domain-containing protein</fullName>
    </recommendedName>
</protein>
<keyword evidence="4" id="KW-1185">Reference proteome</keyword>
<dbReference type="Pfam" id="PF03815">
    <property type="entry name" value="LCCL"/>
    <property type="match status" value="1"/>
</dbReference>
<gene>
    <name evidence="3" type="ORF">EHS25_003588</name>
</gene>
<dbReference type="OrthoDB" id="441660at2759"/>
<dbReference type="InterPro" id="IPR004043">
    <property type="entry name" value="LCCL"/>
</dbReference>
<evidence type="ECO:0000256" key="1">
    <source>
        <dbReference type="SAM" id="Phobius"/>
    </source>
</evidence>
<feature type="transmembrane region" description="Helical" evidence="1">
    <location>
        <begin position="393"/>
        <end position="409"/>
    </location>
</feature>
<feature type="domain" description="LCCL" evidence="2">
    <location>
        <begin position="262"/>
        <end position="298"/>
    </location>
</feature>
<name>A0A427Y7P2_9TREE</name>
<evidence type="ECO:0000313" key="3">
    <source>
        <dbReference type="EMBL" id="RSH87099.1"/>
    </source>
</evidence>
<dbReference type="AlphaFoldDB" id="A0A427Y7P2"/>
<keyword evidence="1" id="KW-1133">Transmembrane helix</keyword>
<sequence length="647" mass="70110">MDAAGWSGSEGQLHLHCATATANYSWPSFPRQSSSTPLPHLLPAFVSLSTQLTATATGTQTLWARRPFIATFRSVCSTSSYPPSDVLALRVPSSTMRPPTGLLGPSHSVRRRLARVVRTVLGPAAPTPDDELPCPSPSVSLSCVLPRTSYHWSTDTPIYALSRRFHFRYLLIPTLLLWCTANILLIRQQYFFPNSPEIADCTSALWNDWPPDICGVNATACASELVGQNVRCLGGCAETTLGNPRWVGDVEVNGVPLLIGGGDESGVYRADSWICAAAIHSSLISRTLGGCVAVQTLPYPAGSSNFTGSTSSGLTSVPFAPEFPGAFTLTRLSTPGCLDLHPIVSAFNALMLFLITLFLLPSPPVLFSTLLILGYGQIVFFSDPAYAPPDWEWVFSGLLPVLFTGYWAYRVAFKRTISAFAELPFELALWQGLGFWIGVENSTIFARLPISRLGYGTLDPGGVIALVVIICMVVVVVLFQAWDMRKFGLLQYYLVRYLPLVPLLIVLACIPNYNLRIHHYLYTLAAIPVLSLPNRVSLFGQAFMLGLFLDGVGRWGWASIIEQTTSLLGDAAANTPLPTLIPSNTTDILSWTALNGTLRAENITGISLLVDDVLRLANNTAGNVSMQALGLDLGLDHFFRLAVRAAG</sequence>
<comment type="caution">
    <text evidence="3">The sequence shown here is derived from an EMBL/GenBank/DDBJ whole genome shotgun (WGS) entry which is preliminary data.</text>
</comment>
<dbReference type="EMBL" id="RSCD01000018">
    <property type="protein sequence ID" value="RSH87099.1"/>
    <property type="molecule type" value="Genomic_DNA"/>
</dbReference>
<keyword evidence="1" id="KW-0472">Membrane</keyword>
<dbReference type="PANTHER" id="PTHR31331:SF1">
    <property type="entry name" value="CYSTEINE RICH SECRETORY PROTEIN LCCL DOMAIN CONTAINING 2"/>
    <property type="match status" value="1"/>
</dbReference>
<keyword evidence="1" id="KW-0812">Transmembrane</keyword>
<accession>A0A427Y7P2</accession>
<evidence type="ECO:0000313" key="4">
    <source>
        <dbReference type="Proteomes" id="UP000279259"/>
    </source>
</evidence>
<dbReference type="SUPFAM" id="SSF69848">
    <property type="entry name" value="LCCL domain"/>
    <property type="match status" value="1"/>
</dbReference>
<feature type="transmembrane region" description="Helical" evidence="1">
    <location>
        <begin position="494"/>
        <end position="515"/>
    </location>
</feature>
<feature type="transmembrane region" description="Helical" evidence="1">
    <location>
        <begin position="365"/>
        <end position="381"/>
    </location>
</feature>
<evidence type="ECO:0000259" key="2">
    <source>
        <dbReference type="PROSITE" id="PS50820"/>
    </source>
</evidence>
<dbReference type="InterPro" id="IPR051957">
    <property type="entry name" value="CRISP-LCCL_domain"/>
</dbReference>
<feature type="transmembrane region" description="Helical" evidence="1">
    <location>
        <begin position="167"/>
        <end position="186"/>
    </location>
</feature>
<proteinExistence type="predicted"/>
<dbReference type="Proteomes" id="UP000279259">
    <property type="component" value="Unassembled WGS sequence"/>
</dbReference>